<keyword evidence="6 8" id="KW-0472">Membrane</keyword>
<organism evidence="10 11">
    <name type="scientific">Zingiber officinale</name>
    <name type="common">Ginger</name>
    <name type="synonym">Amomum zingiber</name>
    <dbReference type="NCBI Taxonomy" id="94328"/>
    <lineage>
        <taxon>Eukaryota</taxon>
        <taxon>Viridiplantae</taxon>
        <taxon>Streptophyta</taxon>
        <taxon>Embryophyta</taxon>
        <taxon>Tracheophyta</taxon>
        <taxon>Spermatophyta</taxon>
        <taxon>Magnoliopsida</taxon>
        <taxon>Liliopsida</taxon>
        <taxon>Zingiberales</taxon>
        <taxon>Zingiberaceae</taxon>
        <taxon>Zingiber</taxon>
    </lineage>
</organism>
<feature type="domain" description="PGG" evidence="9">
    <location>
        <begin position="516"/>
        <end position="627"/>
    </location>
</feature>
<feature type="repeat" description="ANK" evidence="7">
    <location>
        <begin position="187"/>
        <end position="209"/>
    </location>
</feature>
<comment type="subcellular location">
    <subcellularLocation>
        <location evidence="1">Membrane</location>
        <topology evidence="1">Multi-pass membrane protein</topology>
    </subcellularLocation>
</comment>
<dbReference type="InterPro" id="IPR026961">
    <property type="entry name" value="PGG_dom"/>
</dbReference>
<dbReference type="AlphaFoldDB" id="A0A8J5C1I9"/>
<dbReference type="SMART" id="SM00248">
    <property type="entry name" value="ANK"/>
    <property type="match status" value="8"/>
</dbReference>
<dbReference type="GO" id="GO:0005886">
    <property type="term" value="C:plasma membrane"/>
    <property type="evidence" value="ECO:0007669"/>
    <property type="project" value="TreeGrafter"/>
</dbReference>
<evidence type="ECO:0000256" key="8">
    <source>
        <dbReference type="SAM" id="Phobius"/>
    </source>
</evidence>
<comment type="caution">
    <text evidence="10">The sequence shown here is derived from an EMBL/GenBank/DDBJ whole genome shotgun (WGS) entry which is preliminary data.</text>
</comment>
<feature type="transmembrane region" description="Helical" evidence="8">
    <location>
        <begin position="634"/>
        <end position="659"/>
    </location>
</feature>
<evidence type="ECO:0000256" key="6">
    <source>
        <dbReference type="ARBA" id="ARBA00023136"/>
    </source>
</evidence>
<keyword evidence="11" id="KW-1185">Reference proteome</keyword>
<evidence type="ECO:0000313" key="11">
    <source>
        <dbReference type="Proteomes" id="UP000734854"/>
    </source>
</evidence>
<evidence type="ECO:0000256" key="1">
    <source>
        <dbReference type="ARBA" id="ARBA00004141"/>
    </source>
</evidence>
<feature type="repeat" description="ANK" evidence="7">
    <location>
        <begin position="290"/>
        <end position="322"/>
    </location>
</feature>
<accession>A0A8J5C1I9</accession>
<evidence type="ECO:0000256" key="4">
    <source>
        <dbReference type="ARBA" id="ARBA00022989"/>
    </source>
</evidence>
<protein>
    <recommendedName>
        <fullName evidence="9">PGG domain-containing protein</fullName>
    </recommendedName>
</protein>
<keyword evidence="3" id="KW-0677">Repeat</keyword>
<dbReference type="PANTHER" id="PTHR24186">
    <property type="entry name" value="PROTEIN PHOSPHATASE 1 REGULATORY SUBUNIT"/>
    <property type="match status" value="1"/>
</dbReference>
<evidence type="ECO:0000259" key="9">
    <source>
        <dbReference type="Pfam" id="PF13962"/>
    </source>
</evidence>
<dbReference type="Proteomes" id="UP000734854">
    <property type="component" value="Unassembled WGS sequence"/>
</dbReference>
<name>A0A8J5C1I9_ZINOF</name>
<keyword evidence="2 8" id="KW-0812">Transmembrane</keyword>
<evidence type="ECO:0000313" key="10">
    <source>
        <dbReference type="EMBL" id="KAG6470423.1"/>
    </source>
</evidence>
<dbReference type="PANTHER" id="PTHR24186:SF8">
    <property type="entry name" value="ANKYRIN REPEAT FAMILY PROTEIN"/>
    <property type="match status" value="1"/>
</dbReference>
<gene>
    <name evidence="10" type="ORF">ZIOFF_071496</name>
</gene>
<evidence type="ECO:0000256" key="3">
    <source>
        <dbReference type="ARBA" id="ARBA00022737"/>
    </source>
</evidence>
<keyword evidence="4 8" id="KW-1133">Transmembrane helix</keyword>
<dbReference type="InterPro" id="IPR002110">
    <property type="entry name" value="Ankyrin_rpt"/>
</dbReference>
<evidence type="ECO:0000256" key="7">
    <source>
        <dbReference type="PROSITE-ProRule" id="PRU00023"/>
    </source>
</evidence>
<dbReference type="PROSITE" id="PS50297">
    <property type="entry name" value="ANK_REP_REGION"/>
    <property type="match status" value="2"/>
</dbReference>
<dbReference type="InterPro" id="IPR036770">
    <property type="entry name" value="Ankyrin_rpt-contain_sf"/>
</dbReference>
<sequence length="703" mass="76870">MSLGRHGPCRDAATGPRAVSATPDACTVAARHRHASRRMATIAGLHLWLQPPQAADLRGALARRCGLSGAEPPRAPSARASVLGRHAGRHTLFLNSSALAMEKQPRIGALEKLQSLRSFRMDKQKSFRLGDRQRSFKERKNKDSPGKRGDLDLHLAARAGNALHVQMILSECSEEQTKELIYKQNQDGETALYVAAEKGHVEVVREILKVSDIQSAGIKANSSYDSFHIAAKQGHLEVLRDLLQCFPALAMTTNSLTSTAFDTAATQGHVDIVNLLLETDASLAKIARNNGKTALHSAARFGHVDVVKAILEKDPTIGLRTDKKGQTAFHMAVKGQNVEILMALLEPDKSIVNLEDSKGNRPLHMATRKGNPKASYSMLYSISAFGCTCSPVLHACCSMFLNMPSSSMFFSCSNLIIVQALLQVEGVEVNAVNKAGETALSIAEKLSNEDIAAILREFGAVVAKEPANTATAAKQLKQTVSDIKHDVQFQLKQTRQTEMKVQKIKKRLKKLHLGGLNNAINSNTVVAVLIATVAFAAIFQLPGSFVSDPEEGFTPGQAYIAESAAFIIFLISDSLALFISLAVVVVQTSLIVIEQKAKMRMVFVMNKLMWLACLFISVSFISLTYVVVGKHDLWLAWSTMAIGATIMLTTLGSMIYFVIIHRIEEKNMRNIRRNSRSRSHSLPMSVGSDSELLNSEYKRMYAL</sequence>
<dbReference type="SUPFAM" id="SSF48403">
    <property type="entry name" value="Ankyrin repeat"/>
    <property type="match status" value="1"/>
</dbReference>
<dbReference type="Pfam" id="PF00023">
    <property type="entry name" value="Ank"/>
    <property type="match status" value="1"/>
</dbReference>
<proteinExistence type="predicted"/>
<feature type="transmembrane region" description="Helical" evidence="8">
    <location>
        <begin position="378"/>
        <end position="401"/>
    </location>
</feature>
<feature type="transmembrane region" description="Helical" evidence="8">
    <location>
        <begin position="559"/>
        <end position="587"/>
    </location>
</feature>
<evidence type="ECO:0000256" key="2">
    <source>
        <dbReference type="ARBA" id="ARBA00022692"/>
    </source>
</evidence>
<dbReference type="Gene3D" id="1.25.40.20">
    <property type="entry name" value="Ankyrin repeat-containing domain"/>
    <property type="match status" value="3"/>
</dbReference>
<dbReference type="PROSITE" id="PS50088">
    <property type="entry name" value="ANK_REPEAT"/>
    <property type="match status" value="2"/>
</dbReference>
<reference evidence="10 11" key="1">
    <citation type="submission" date="2020-08" db="EMBL/GenBank/DDBJ databases">
        <title>Plant Genome Project.</title>
        <authorList>
            <person name="Zhang R.-G."/>
        </authorList>
    </citation>
    <scope>NUCLEOTIDE SEQUENCE [LARGE SCALE GENOMIC DNA]</scope>
    <source>
        <tissue evidence="10">Rhizome</tissue>
    </source>
</reference>
<feature type="transmembrane region" description="Helical" evidence="8">
    <location>
        <begin position="515"/>
        <end position="539"/>
    </location>
</feature>
<keyword evidence="5 7" id="KW-0040">ANK repeat</keyword>
<dbReference type="EMBL" id="JACMSC010000021">
    <property type="protein sequence ID" value="KAG6470423.1"/>
    <property type="molecule type" value="Genomic_DNA"/>
</dbReference>
<dbReference type="Pfam" id="PF13962">
    <property type="entry name" value="PGG"/>
    <property type="match status" value="1"/>
</dbReference>
<dbReference type="Pfam" id="PF12796">
    <property type="entry name" value="Ank_2"/>
    <property type="match status" value="2"/>
</dbReference>
<feature type="transmembrane region" description="Helical" evidence="8">
    <location>
        <begin position="608"/>
        <end position="628"/>
    </location>
</feature>
<evidence type="ECO:0000256" key="5">
    <source>
        <dbReference type="ARBA" id="ARBA00023043"/>
    </source>
</evidence>